<keyword evidence="7" id="KW-1185">Reference proteome</keyword>
<sequence>MAITSNYQSHSASLQHPRQILNVPDSSLSRDPSSSTQQDSNQGVDTPQPDTFDSGVRGSLDQHPAFRINGDRLVELESNKRPKSELRGVEGRRSRTIHSHRRAQLKRCSTGSLMNILSLKSNNEDINSGNNEDNNDDENLNDDLPMTPPATKTPAEFEVWCDKEQTPVKKTFPRRAPLTDISLSLGTPTMNRYDRYLYFDEHSEFGDYRATLVQWIIELCYGWFKLPNGTLHAAVNILDRFLAIVKPETIHRDRLQCIGMCTLMIAGKLEEPAGTLGTYNLCQLCDLYSTRELANTEIDILKALKFEILVASATGFSDYIQRAIVDHEETRQLIDFLCDLSLISHHFLEFNTCQIAAAAVWISLCAIGQDWNEDLAILTGYSRNDLSPCSVVFSDMVFSTTNPLDLQQTLSFRYPVDLIMTTLRTVLAR</sequence>
<dbReference type="InterPro" id="IPR039361">
    <property type="entry name" value="Cyclin"/>
</dbReference>
<dbReference type="Pfam" id="PF00134">
    <property type="entry name" value="Cyclin_N"/>
    <property type="match status" value="1"/>
</dbReference>
<dbReference type="SMART" id="SM01332">
    <property type="entry name" value="Cyclin_C"/>
    <property type="match status" value="1"/>
</dbReference>
<keyword evidence="1 2" id="KW-0195">Cyclin</keyword>
<gene>
    <name evidence="6" type="primary">CLB2_1</name>
    <name evidence="6" type="ORF">BGZ97_000806</name>
</gene>
<dbReference type="InterPro" id="IPR004367">
    <property type="entry name" value="Cyclin_C-dom"/>
</dbReference>
<dbReference type="InterPro" id="IPR036915">
    <property type="entry name" value="Cyclin-like_sf"/>
</dbReference>
<feature type="compositionally biased region" description="Basic residues" evidence="3">
    <location>
        <begin position="94"/>
        <end position="104"/>
    </location>
</feature>
<dbReference type="SMART" id="SM00385">
    <property type="entry name" value="CYCLIN"/>
    <property type="match status" value="2"/>
</dbReference>
<feature type="domain" description="Cyclin C-terminal" evidence="5">
    <location>
        <begin position="311"/>
        <end position="426"/>
    </location>
</feature>
<comment type="caution">
    <text evidence="6">The sequence shown here is derived from an EMBL/GenBank/DDBJ whole genome shotgun (WGS) entry which is preliminary data.</text>
</comment>
<feature type="compositionally biased region" description="Low complexity" evidence="3">
    <location>
        <begin position="24"/>
        <end position="35"/>
    </location>
</feature>
<evidence type="ECO:0000256" key="3">
    <source>
        <dbReference type="SAM" id="MobiDB-lite"/>
    </source>
</evidence>
<dbReference type="EMBL" id="JAAAIN010001155">
    <property type="protein sequence ID" value="KAG0306282.1"/>
    <property type="molecule type" value="Genomic_DNA"/>
</dbReference>
<dbReference type="Proteomes" id="UP000823405">
    <property type="component" value="Unassembled WGS sequence"/>
</dbReference>
<dbReference type="InterPro" id="IPR006671">
    <property type="entry name" value="Cyclin_N"/>
</dbReference>
<dbReference type="PANTHER" id="PTHR10177">
    <property type="entry name" value="CYCLINS"/>
    <property type="match status" value="1"/>
</dbReference>
<evidence type="ECO:0000259" key="4">
    <source>
        <dbReference type="SMART" id="SM00385"/>
    </source>
</evidence>
<feature type="domain" description="Cyclin-like" evidence="4">
    <location>
        <begin position="318"/>
        <end position="395"/>
    </location>
</feature>
<dbReference type="OrthoDB" id="5590282at2759"/>
<feature type="domain" description="Cyclin-like" evidence="4">
    <location>
        <begin position="214"/>
        <end position="302"/>
    </location>
</feature>
<dbReference type="SUPFAM" id="SSF47954">
    <property type="entry name" value="Cyclin-like"/>
    <property type="match status" value="2"/>
</dbReference>
<dbReference type="InterPro" id="IPR013763">
    <property type="entry name" value="Cyclin-like_dom"/>
</dbReference>
<organism evidence="6 7">
    <name type="scientific">Linnemannia gamsii</name>
    <dbReference type="NCBI Taxonomy" id="64522"/>
    <lineage>
        <taxon>Eukaryota</taxon>
        <taxon>Fungi</taxon>
        <taxon>Fungi incertae sedis</taxon>
        <taxon>Mucoromycota</taxon>
        <taxon>Mortierellomycotina</taxon>
        <taxon>Mortierellomycetes</taxon>
        <taxon>Mortierellales</taxon>
        <taxon>Mortierellaceae</taxon>
        <taxon>Linnemannia</taxon>
    </lineage>
</organism>
<comment type="similarity">
    <text evidence="2">Belongs to the cyclin family.</text>
</comment>
<feature type="compositionally biased region" description="Polar residues" evidence="3">
    <location>
        <begin position="36"/>
        <end position="51"/>
    </location>
</feature>
<dbReference type="AlphaFoldDB" id="A0A9P6UJY1"/>
<evidence type="ECO:0000259" key="5">
    <source>
        <dbReference type="SMART" id="SM01332"/>
    </source>
</evidence>
<evidence type="ECO:0000256" key="2">
    <source>
        <dbReference type="RuleBase" id="RU000383"/>
    </source>
</evidence>
<accession>A0A9P6UJY1</accession>
<feature type="region of interest" description="Disordered" evidence="3">
    <location>
        <begin position="23"/>
        <end position="104"/>
    </location>
</feature>
<evidence type="ECO:0000313" key="7">
    <source>
        <dbReference type="Proteomes" id="UP000823405"/>
    </source>
</evidence>
<dbReference type="Gene3D" id="1.10.472.10">
    <property type="entry name" value="Cyclin-like"/>
    <property type="match status" value="2"/>
</dbReference>
<feature type="region of interest" description="Disordered" evidence="3">
    <location>
        <begin position="120"/>
        <end position="149"/>
    </location>
</feature>
<evidence type="ECO:0000313" key="6">
    <source>
        <dbReference type="EMBL" id="KAG0306282.1"/>
    </source>
</evidence>
<dbReference type="CDD" id="cd20537">
    <property type="entry name" value="CYCLIN_CCNO-like_rpt2"/>
    <property type="match status" value="1"/>
</dbReference>
<name>A0A9P6UJY1_9FUNG</name>
<evidence type="ECO:0000256" key="1">
    <source>
        <dbReference type="ARBA" id="ARBA00023127"/>
    </source>
</evidence>
<protein>
    <submittedName>
        <fullName evidence="6">G2/mitotic-specific cyclin</fullName>
    </submittedName>
</protein>
<dbReference type="Pfam" id="PF02984">
    <property type="entry name" value="Cyclin_C"/>
    <property type="match status" value="1"/>
</dbReference>
<proteinExistence type="inferred from homology"/>
<reference evidence="6" key="1">
    <citation type="journal article" date="2020" name="Fungal Divers.">
        <title>Resolving the Mortierellaceae phylogeny through synthesis of multi-gene phylogenetics and phylogenomics.</title>
        <authorList>
            <person name="Vandepol N."/>
            <person name="Liber J."/>
            <person name="Desiro A."/>
            <person name="Na H."/>
            <person name="Kennedy M."/>
            <person name="Barry K."/>
            <person name="Grigoriev I.V."/>
            <person name="Miller A.N."/>
            <person name="O'Donnell K."/>
            <person name="Stajich J.E."/>
            <person name="Bonito G."/>
        </authorList>
    </citation>
    <scope>NUCLEOTIDE SEQUENCE</scope>
    <source>
        <strain evidence="6">NVP60</strain>
    </source>
</reference>
<feature type="compositionally biased region" description="Basic and acidic residues" evidence="3">
    <location>
        <begin position="69"/>
        <end position="93"/>
    </location>
</feature>